<protein>
    <submittedName>
        <fullName evidence="10">Transmembrane p24 trafficking protein 6</fullName>
    </submittedName>
</protein>
<evidence type="ECO:0000256" key="7">
    <source>
        <dbReference type="ARBA" id="ARBA00023136"/>
    </source>
</evidence>
<comment type="subcellular location">
    <subcellularLocation>
        <location evidence="1">Endoplasmic reticulum membrane</location>
        <topology evidence="1">Single-pass type I membrane protein</topology>
    </subcellularLocation>
</comment>
<dbReference type="PANTHER" id="PTHR22811">
    <property type="entry name" value="TRANSMEMBRANE EMP24 DOMAIN-CONTAINING PROTEIN"/>
    <property type="match status" value="1"/>
</dbReference>
<evidence type="ECO:0000313" key="10">
    <source>
        <dbReference type="Ensembl" id="ENSTNIP00000013325.1"/>
    </source>
</evidence>
<evidence type="ECO:0000256" key="6">
    <source>
        <dbReference type="ARBA" id="ARBA00022989"/>
    </source>
</evidence>
<feature type="domain" description="GOLD" evidence="9">
    <location>
        <begin position="35"/>
        <end position="229"/>
    </location>
</feature>
<keyword evidence="3 8" id="KW-0812">Transmembrane</keyword>
<evidence type="ECO:0000313" key="11">
    <source>
        <dbReference type="Proteomes" id="UP000007303"/>
    </source>
</evidence>
<keyword evidence="4" id="KW-0732">Signal</keyword>
<dbReference type="AlphaFoldDB" id="H3CYJ0"/>
<dbReference type="OMA" id="HNRFSTM"/>
<dbReference type="InterPro" id="IPR009038">
    <property type="entry name" value="GOLD_dom"/>
</dbReference>
<keyword evidence="5" id="KW-0256">Endoplasmic reticulum</keyword>
<evidence type="ECO:0000256" key="8">
    <source>
        <dbReference type="SAM" id="Phobius"/>
    </source>
</evidence>
<proteinExistence type="inferred from homology"/>
<comment type="similarity">
    <text evidence="2">Belongs to the EMP24/GP25L family.</text>
</comment>
<accession>H3CYJ0</accession>
<dbReference type="HOGENOM" id="CLU_066963_5_1_1"/>
<evidence type="ECO:0000259" key="9">
    <source>
        <dbReference type="SMART" id="SM01190"/>
    </source>
</evidence>
<evidence type="ECO:0000256" key="2">
    <source>
        <dbReference type="ARBA" id="ARBA00007104"/>
    </source>
</evidence>
<dbReference type="Proteomes" id="UP000007303">
    <property type="component" value="Unassembled WGS sequence"/>
</dbReference>
<dbReference type="Pfam" id="PF01105">
    <property type="entry name" value="EMP24_GP25L"/>
    <property type="match status" value="1"/>
</dbReference>
<keyword evidence="6 8" id="KW-1133">Transmembrane helix</keyword>
<reference evidence="11" key="1">
    <citation type="journal article" date="2004" name="Nature">
        <title>Genome duplication in the teleost fish Tetraodon nigroviridis reveals the early vertebrate proto-karyotype.</title>
        <authorList>
            <person name="Jaillon O."/>
            <person name="Aury J.-M."/>
            <person name="Brunet F."/>
            <person name="Petit J.-L."/>
            <person name="Stange-Thomann N."/>
            <person name="Mauceli E."/>
            <person name="Bouneau L."/>
            <person name="Fischer C."/>
            <person name="Ozouf-Costaz C."/>
            <person name="Bernot A."/>
            <person name="Nicaud S."/>
            <person name="Jaffe D."/>
            <person name="Fisher S."/>
            <person name="Lutfalla G."/>
            <person name="Dossat C."/>
            <person name="Segurens B."/>
            <person name="Dasilva C."/>
            <person name="Salanoubat M."/>
            <person name="Levy M."/>
            <person name="Boudet N."/>
            <person name="Castellano S."/>
            <person name="Anthouard V."/>
            <person name="Jubin C."/>
            <person name="Castelli V."/>
            <person name="Katinka M."/>
            <person name="Vacherie B."/>
            <person name="Biemont C."/>
            <person name="Skalli Z."/>
            <person name="Cattolico L."/>
            <person name="Poulain J."/>
            <person name="De Berardinis V."/>
            <person name="Cruaud C."/>
            <person name="Duprat S."/>
            <person name="Brottier P."/>
            <person name="Coutanceau J.-P."/>
            <person name="Gouzy J."/>
            <person name="Parra G."/>
            <person name="Lardier G."/>
            <person name="Chapple C."/>
            <person name="McKernan K.J."/>
            <person name="McEwan P."/>
            <person name="Bosak S."/>
            <person name="Kellis M."/>
            <person name="Volff J.-N."/>
            <person name="Guigo R."/>
            <person name="Zody M.C."/>
            <person name="Mesirov J."/>
            <person name="Lindblad-Toh K."/>
            <person name="Birren B."/>
            <person name="Nusbaum C."/>
            <person name="Kahn D."/>
            <person name="Robinson-Rechavi M."/>
            <person name="Laudet V."/>
            <person name="Schachter V."/>
            <person name="Quetier F."/>
            <person name="Saurin W."/>
            <person name="Scarpelli C."/>
            <person name="Wincker P."/>
            <person name="Lander E.S."/>
            <person name="Weissenbach J."/>
            <person name="Roest Crollius H."/>
        </authorList>
    </citation>
    <scope>NUCLEOTIDE SEQUENCE [LARGE SCALE GENOMIC DNA]</scope>
</reference>
<dbReference type="SMART" id="SM01190">
    <property type="entry name" value="EMP24_GP25L"/>
    <property type="match status" value="1"/>
</dbReference>
<dbReference type="GeneTree" id="ENSGT00390000010961"/>
<dbReference type="STRING" id="99883.ENSTNIP00000013325"/>
<feature type="transmembrane region" description="Helical" evidence="8">
    <location>
        <begin position="202"/>
        <end position="224"/>
    </location>
</feature>
<dbReference type="GO" id="GO:0005789">
    <property type="term" value="C:endoplasmic reticulum membrane"/>
    <property type="evidence" value="ECO:0007669"/>
    <property type="project" value="UniProtKB-SubCell"/>
</dbReference>
<dbReference type="InParanoid" id="H3CYJ0"/>
<dbReference type="FunCoup" id="H3CYJ0">
    <property type="interactions" value="854"/>
</dbReference>
<keyword evidence="7 8" id="KW-0472">Membrane</keyword>
<organism evidence="10 11">
    <name type="scientific">Tetraodon nigroviridis</name>
    <name type="common">Spotted green pufferfish</name>
    <name type="synonym">Chelonodon nigroviridis</name>
    <dbReference type="NCBI Taxonomy" id="99883"/>
    <lineage>
        <taxon>Eukaryota</taxon>
        <taxon>Metazoa</taxon>
        <taxon>Chordata</taxon>
        <taxon>Craniata</taxon>
        <taxon>Vertebrata</taxon>
        <taxon>Euteleostomi</taxon>
        <taxon>Actinopterygii</taxon>
        <taxon>Neopterygii</taxon>
        <taxon>Teleostei</taxon>
        <taxon>Neoteleostei</taxon>
        <taxon>Acanthomorphata</taxon>
        <taxon>Eupercaria</taxon>
        <taxon>Tetraodontiformes</taxon>
        <taxon>Tetradontoidea</taxon>
        <taxon>Tetraodontidae</taxon>
        <taxon>Tetraodon</taxon>
    </lineage>
</organism>
<name>H3CYJ0_TETNG</name>
<dbReference type="Ensembl" id="ENSTNIT00000013517.1">
    <property type="protein sequence ID" value="ENSTNIP00000013325.1"/>
    <property type="gene ID" value="ENSTNIG00000010418.1"/>
</dbReference>
<sequence>MLLLSFCPGVLAGPRTPPHPDISDQQLFWGADQYDFSVVLRAEALECFWHFAHQGETFYLNFMVQWVTGVGLDRHLSVSVNAPSGLLLTVDDSRGQIPASRPQETGFYQMCCSNFHNHFGSMQVFLSFGVYYEGSQDSAHLKEEDQKKKEEASRALNSTLSIIQSSTHRVEVHVFHMFRHYSFGRMRKSADHFLLLSNSQYISWWSTALSLLIVTSGYLQLLFLKRLFVTRLSGEDGRPRC</sequence>
<reference evidence="10" key="3">
    <citation type="submission" date="2025-09" db="UniProtKB">
        <authorList>
            <consortium name="Ensembl"/>
        </authorList>
    </citation>
    <scope>IDENTIFICATION</scope>
</reference>
<evidence type="ECO:0000256" key="1">
    <source>
        <dbReference type="ARBA" id="ARBA00004115"/>
    </source>
</evidence>
<keyword evidence="11" id="KW-1185">Reference proteome</keyword>
<evidence type="ECO:0000256" key="4">
    <source>
        <dbReference type="ARBA" id="ARBA00022729"/>
    </source>
</evidence>
<reference evidence="10" key="2">
    <citation type="submission" date="2025-08" db="UniProtKB">
        <authorList>
            <consortium name="Ensembl"/>
        </authorList>
    </citation>
    <scope>IDENTIFICATION</scope>
</reference>
<dbReference type="InterPro" id="IPR015720">
    <property type="entry name" value="Emp24-like"/>
</dbReference>
<evidence type="ECO:0000256" key="3">
    <source>
        <dbReference type="ARBA" id="ARBA00022692"/>
    </source>
</evidence>
<evidence type="ECO:0000256" key="5">
    <source>
        <dbReference type="ARBA" id="ARBA00022824"/>
    </source>
</evidence>